<dbReference type="Gene3D" id="1.10.1220.10">
    <property type="entry name" value="Met repressor-like"/>
    <property type="match status" value="1"/>
</dbReference>
<dbReference type="InParanoid" id="C7QJ95"/>
<evidence type="ECO:0000256" key="1">
    <source>
        <dbReference type="SAM" id="MobiDB-lite"/>
    </source>
</evidence>
<accession>C7QJ95</accession>
<protein>
    <recommendedName>
        <fullName evidence="4">Toxin-antitoxin system HicB family antitoxin</fullName>
    </recommendedName>
</protein>
<gene>
    <name evidence="2" type="ordered locus">Caci_0284</name>
</gene>
<feature type="compositionally biased region" description="Basic and acidic residues" evidence="1">
    <location>
        <begin position="41"/>
        <end position="56"/>
    </location>
</feature>
<organism evidence="2 3">
    <name type="scientific">Catenulispora acidiphila (strain DSM 44928 / JCM 14897 / NBRC 102108 / NRRL B-24433 / ID139908)</name>
    <dbReference type="NCBI Taxonomy" id="479433"/>
    <lineage>
        <taxon>Bacteria</taxon>
        <taxon>Bacillati</taxon>
        <taxon>Actinomycetota</taxon>
        <taxon>Actinomycetes</taxon>
        <taxon>Catenulisporales</taxon>
        <taxon>Catenulisporaceae</taxon>
        <taxon>Catenulispora</taxon>
    </lineage>
</organism>
<evidence type="ECO:0000313" key="2">
    <source>
        <dbReference type="EMBL" id="ACU69237.1"/>
    </source>
</evidence>
<keyword evidence="3" id="KW-1185">Reference proteome</keyword>
<dbReference type="SUPFAM" id="SSF47598">
    <property type="entry name" value="Ribbon-helix-helix"/>
    <property type="match status" value="1"/>
</dbReference>
<dbReference type="InterPro" id="IPR010985">
    <property type="entry name" value="Ribbon_hlx_hlx"/>
</dbReference>
<sequence>MVRINLRLPSNLKALVEDAAGAAGLSVNAWIVRAAAAGLANEDRRAGRAQRSDRIVGDSYSGWAR</sequence>
<evidence type="ECO:0000313" key="3">
    <source>
        <dbReference type="Proteomes" id="UP000000851"/>
    </source>
</evidence>
<proteinExistence type="predicted"/>
<dbReference type="AlphaFoldDB" id="C7QJ95"/>
<dbReference type="STRING" id="479433.Caci_0284"/>
<dbReference type="KEGG" id="cai:Caci_0284"/>
<dbReference type="HOGENOM" id="CLU_2841730_0_0_11"/>
<dbReference type="Proteomes" id="UP000000851">
    <property type="component" value="Chromosome"/>
</dbReference>
<name>C7QJ95_CATAD</name>
<dbReference type="InterPro" id="IPR013321">
    <property type="entry name" value="Arc_rbn_hlx_hlx"/>
</dbReference>
<dbReference type="GO" id="GO:0006355">
    <property type="term" value="P:regulation of DNA-templated transcription"/>
    <property type="evidence" value="ECO:0007669"/>
    <property type="project" value="InterPro"/>
</dbReference>
<reference evidence="2 3" key="1">
    <citation type="journal article" date="2009" name="Stand. Genomic Sci.">
        <title>Complete genome sequence of Catenulispora acidiphila type strain (ID 139908).</title>
        <authorList>
            <person name="Copeland A."/>
            <person name="Lapidus A."/>
            <person name="Glavina Del Rio T."/>
            <person name="Nolan M."/>
            <person name="Lucas S."/>
            <person name="Chen F."/>
            <person name="Tice H."/>
            <person name="Cheng J.F."/>
            <person name="Bruce D."/>
            <person name="Goodwin L."/>
            <person name="Pitluck S."/>
            <person name="Mikhailova N."/>
            <person name="Pati A."/>
            <person name="Ivanova N."/>
            <person name="Mavromatis K."/>
            <person name="Chen A."/>
            <person name="Palaniappan K."/>
            <person name="Chain P."/>
            <person name="Land M."/>
            <person name="Hauser L."/>
            <person name="Chang Y.J."/>
            <person name="Jeffries C.D."/>
            <person name="Chertkov O."/>
            <person name="Brettin T."/>
            <person name="Detter J.C."/>
            <person name="Han C."/>
            <person name="Ali Z."/>
            <person name="Tindall B.J."/>
            <person name="Goker M."/>
            <person name="Bristow J."/>
            <person name="Eisen J.A."/>
            <person name="Markowitz V."/>
            <person name="Hugenholtz P."/>
            <person name="Kyrpides N.C."/>
            <person name="Klenk H.P."/>
        </authorList>
    </citation>
    <scope>NUCLEOTIDE SEQUENCE [LARGE SCALE GENOMIC DNA]</scope>
    <source>
        <strain evidence="3">DSM 44928 / JCM 14897 / NBRC 102108 / NRRL B-24433 / ID139908</strain>
    </source>
</reference>
<feature type="region of interest" description="Disordered" evidence="1">
    <location>
        <begin position="40"/>
        <end position="65"/>
    </location>
</feature>
<evidence type="ECO:0008006" key="4">
    <source>
        <dbReference type="Google" id="ProtNLM"/>
    </source>
</evidence>
<dbReference type="EMBL" id="CP001700">
    <property type="protein sequence ID" value="ACU69237.1"/>
    <property type="molecule type" value="Genomic_DNA"/>
</dbReference>